<dbReference type="InterPro" id="IPR051912">
    <property type="entry name" value="Alkylbase_DNA_Glycosylase/TA"/>
</dbReference>
<evidence type="ECO:0000259" key="5">
    <source>
        <dbReference type="SMART" id="SM00478"/>
    </source>
</evidence>
<evidence type="ECO:0000256" key="3">
    <source>
        <dbReference type="ARBA" id="ARBA00022763"/>
    </source>
</evidence>
<dbReference type="RefSeq" id="WP_189420948.1">
    <property type="nucleotide sequence ID" value="NZ_BMYZ01000004.1"/>
</dbReference>
<evidence type="ECO:0000259" key="6">
    <source>
        <dbReference type="SMART" id="SM01009"/>
    </source>
</evidence>
<evidence type="ECO:0000256" key="2">
    <source>
        <dbReference type="ARBA" id="ARBA00012000"/>
    </source>
</evidence>
<proteinExistence type="predicted"/>
<dbReference type="Pfam" id="PF00730">
    <property type="entry name" value="HhH-GPD"/>
    <property type="match status" value="1"/>
</dbReference>
<gene>
    <name evidence="7" type="primary">alkA</name>
    <name evidence="7" type="ORF">GCM10011613_34630</name>
</gene>
<dbReference type="SUPFAM" id="SSF48150">
    <property type="entry name" value="DNA-glycosylase"/>
    <property type="match status" value="1"/>
</dbReference>
<dbReference type="PANTHER" id="PTHR43003">
    <property type="entry name" value="DNA-3-METHYLADENINE GLYCOSYLASE"/>
    <property type="match status" value="1"/>
</dbReference>
<dbReference type="CDD" id="cd00056">
    <property type="entry name" value="ENDO3c"/>
    <property type="match status" value="1"/>
</dbReference>
<dbReference type="EC" id="3.2.2.21" evidence="2"/>
<dbReference type="Proteomes" id="UP000619761">
    <property type="component" value="Unassembled WGS sequence"/>
</dbReference>
<feature type="domain" description="DNA-3-methyladenine glycosylase AlkA N-terminal" evidence="6">
    <location>
        <begin position="6"/>
        <end position="121"/>
    </location>
</feature>
<reference evidence="8" key="1">
    <citation type="journal article" date="2019" name="Int. J. Syst. Evol. Microbiol.">
        <title>The Global Catalogue of Microorganisms (GCM) 10K type strain sequencing project: providing services to taxonomists for standard genome sequencing and annotation.</title>
        <authorList>
            <consortium name="The Broad Institute Genomics Platform"/>
            <consortium name="The Broad Institute Genome Sequencing Center for Infectious Disease"/>
            <person name="Wu L."/>
            <person name="Ma J."/>
        </authorList>
    </citation>
    <scope>NUCLEOTIDE SEQUENCE [LARGE SCALE GENOMIC DNA]</scope>
    <source>
        <strain evidence="8">KCTC 32239</strain>
    </source>
</reference>
<evidence type="ECO:0000313" key="7">
    <source>
        <dbReference type="EMBL" id="GGY86558.1"/>
    </source>
</evidence>
<evidence type="ECO:0000256" key="4">
    <source>
        <dbReference type="ARBA" id="ARBA00023204"/>
    </source>
</evidence>
<evidence type="ECO:0000313" key="8">
    <source>
        <dbReference type="Proteomes" id="UP000619761"/>
    </source>
</evidence>
<comment type="catalytic activity">
    <reaction evidence="1">
        <text>Hydrolysis of alkylated DNA, releasing 3-methyladenine, 3-methylguanine, 7-methylguanine and 7-methyladenine.</text>
        <dbReference type="EC" id="3.2.2.21"/>
    </reaction>
</comment>
<dbReference type="PANTHER" id="PTHR43003:SF13">
    <property type="entry name" value="DNA-3-METHYLADENINE GLYCOSYLASE 2"/>
    <property type="match status" value="1"/>
</dbReference>
<keyword evidence="3" id="KW-0227">DNA damage</keyword>
<dbReference type="SMART" id="SM00478">
    <property type="entry name" value="ENDO3c"/>
    <property type="match status" value="1"/>
</dbReference>
<dbReference type="InterPro" id="IPR011257">
    <property type="entry name" value="DNA_glycosylase"/>
</dbReference>
<feature type="domain" description="HhH-GPD" evidence="5">
    <location>
        <begin position="131"/>
        <end position="294"/>
    </location>
</feature>
<name>A0ABQ3B9V2_9GAMM</name>
<dbReference type="InterPro" id="IPR003265">
    <property type="entry name" value="HhH-GPD_domain"/>
</dbReference>
<dbReference type="SMART" id="SM01009">
    <property type="entry name" value="AlkA_N"/>
    <property type="match status" value="1"/>
</dbReference>
<dbReference type="Pfam" id="PF06029">
    <property type="entry name" value="AlkA_N"/>
    <property type="match status" value="1"/>
</dbReference>
<sequence length="296" mass="33616">MNHAFSIKIPHNYRCADFLAFHQRDSQMIAEQVQNKSLIKGIMWQGQPAKLQINFQKNRADIKLNTTNTLNFELEKFQASIERMLGLQQNVKEFEAKFSDHPRLGLLIKKNPGLRVAVTSTPYEAIAWAIIGQQISLSAAISIRRRFIKLAGIQQASGLWCYPDEYCVINITEEQLRSAGFSKAKANTILMLSNHLVAQKIDLNNLKPNTESVAQLSDQLMQIRGIGPWTINYALLRGLGWLDGSLHGDVAVRRSLQTLLGANDKISEKETQQWLLDFSPWRALVAAHLWEMHKQN</sequence>
<dbReference type="Gene3D" id="1.10.340.30">
    <property type="entry name" value="Hypothetical protein, domain 2"/>
    <property type="match status" value="1"/>
</dbReference>
<keyword evidence="8" id="KW-1185">Reference proteome</keyword>
<organism evidence="7 8">
    <name type="scientific">Cellvibrio zantedeschiae</name>
    <dbReference type="NCBI Taxonomy" id="1237077"/>
    <lineage>
        <taxon>Bacteria</taxon>
        <taxon>Pseudomonadati</taxon>
        <taxon>Pseudomonadota</taxon>
        <taxon>Gammaproteobacteria</taxon>
        <taxon>Cellvibrionales</taxon>
        <taxon>Cellvibrionaceae</taxon>
        <taxon>Cellvibrio</taxon>
    </lineage>
</organism>
<protein>
    <recommendedName>
        <fullName evidence="2">DNA-3-methyladenine glycosylase II</fullName>
        <ecNumber evidence="2">3.2.2.21</ecNumber>
    </recommendedName>
</protein>
<dbReference type="InterPro" id="IPR037046">
    <property type="entry name" value="AlkA_N_sf"/>
</dbReference>
<accession>A0ABQ3B9V2</accession>
<dbReference type="EMBL" id="BMYZ01000004">
    <property type="protein sequence ID" value="GGY86558.1"/>
    <property type="molecule type" value="Genomic_DNA"/>
</dbReference>
<keyword evidence="4" id="KW-0234">DNA repair</keyword>
<evidence type="ECO:0000256" key="1">
    <source>
        <dbReference type="ARBA" id="ARBA00000086"/>
    </source>
</evidence>
<comment type="caution">
    <text evidence="7">The sequence shown here is derived from an EMBL/GenBank/DDBJ whole genome shotgun (WGS) entry which is preliminary data.</text>
</comment>
<dbReference type="InterPro" id="IPR010316">
    <property type="entry name" value="AlkA_N"/>
</dbReference>
<dbReference type="Gene3D" id="3.30.310.20">
    <property type="entry name" value="DNA-3-methyladenine glycosylase AlkA, N-terminal domain"/>
    <property type="match status" value="1"/>
</dbReference>